<protein>
    <recommendedName>
        <fullName evidence="1">Serine aminopeptidase S33 domain-containing protein</fullName>
    </recommendedName>
</protein>
<dbReference type="PANTHER" id="PTHR12277:SF81">
    <property type="entry name" value="PROTEIN ABHD13"/>
    <property type="match status" value="1"/>
</dbReference>
<dbReference type="InterPro" id="IPR029058">
    <property type="entry name" value="AB_hydrolase_fold"/>
</dbReference>
<dbReference type="Proteomes" id="UP000426444">
    <property type="component" value="Chromosome"/>
</dbReference>
<dbReference type="OrthoDB" id="9776685at2"/>
<keyword evidence="3" id="KW-1185">Reference proteome</keyword>
<feature type="domain" description="Serine aminopeptidase S33" evidence="1">
    <location>
        <begin position="57"/>
        <end position="165"/>
    </location>
</feature>
<dbReference type="AlphaFoldDB" id="A0A6I6DAK6"/>
<evidence type="ECO:0000313" key="2">
    <source>
        <dbReference type="EMBL" id="QGT99755.1"/>
    </source>
</evidence>
<reference evidence="3" key="1">
    <citation type="journal article" date="2019" name="Microbiology">
        <title>Complete Genome Sequence of an Uncultured Bacterium of the Candidate Phylum Bipolaricaulota.</title>
        <authorList>
            <person name="Kadnikov V.V."/>
            <person name="Mardanov A.V."/>
            <person name="Beletsky A.V."/>
            <person name="Frank Y.A."/>
            <person name="Karnachuk O.V."/>
            <person name="Ravin N.V."/>
        </authorList>
    </citation>
    <scope>NUCLEOTIDE SEQUENCE [LARGE SCALE GENOMIC DNA]</scope>
</reference>
<evidence type="ECO:0000313" key="3">
    <source>
        <dbReference type="Proteomes" id="UP000426444"/>
    </source>
</evidence>
<gene>
    <name evidence="2" type="ORF">SYNTR_1162</name>
</gene>
<sequence>MIDYSPIDNSILLDYLFYPRKDYSVCPEDAFDNIIKVSEDASIHCRFYENDKKYPWVLYFHGNGEVVSDYDQIAILYNQIGLNIVVADYRGYGASTGNPSFSSKVEDAHTIYKKVKEILNEKEYDSVLWIMGRSLGSISALEIAYKYEEELRGMIIESGFHSISELIQHLGLPSSGINLNIIEENCRKMVNKIKLPSLIIHGEIDELVPLSQGQYLYDNLGSKEKKILVIPRANHNDILYVGLKEYFNAIKEFTNK</sequence>
<proteinExistence type="predicted"/>
<organism evidence="2 3">
    <name type="scientific">Candidatus Syntrophocurvum alkaliphilum</name>
    <dbReference type="NCBI Taxonomy" id="2293317"/>
    <lineage>
        <taxon>Bacteria</taxon>
        <taxon>Bacillati</taxon>
        <taxon>Bacillota</taxon>
        <taxon>Clostridia</taxon>
        <taxon>Eubacteriales</taxon>
        <taxon>Syntrophomonadaceae</taxon>
        <taxon>Candidatus Syntrophocurvum</taxon>
    </lineage>
</organism>
<dbReference type="RefSeq" id="WP_156203619.1">
    <property type="nucleotide sequence ID" value="NZ_CP046457.1"/>
</dbReference>
<dbReference type="PANTHER" id="PTHR12277">
    <property type="entry name" value="ALPHA/BETA HYDROLASE DOMAIN-CONTAINING PROTEIN"/>
    <property type="match status" value="1"/>
</dbReference>
<dbReference type="Pfam" id="PF12146">
    <property type="entry name" value="Hydrolase_4"/>
    <property type="match status" value="2"/>
</dbReference>
<dbReference type="SUPFAM" id="SSF53474">
    <property type="entry name" value="alpha/beta-Hydrolases"/>
    <property type="match status" value="1"/>
</dbReference>
<feature type="domain" description="Serine aminopeptidase S33" evidence="1">
    <location>
        <begin position="184"/>
        <end position="236"/>
    </location>
</feature>
<evidence type="ECO:0000259" key="1">
    <source>
        <dbReference type="Pfam" id="PF12146"/>
    </source>
</evidence>
<dbReference type="EMBL" id="CP046457">
    <property type="protein sequence ID" value="QGT99755.1"/>
    <property type="molecule type" value="Genomic_DNA"/>
</dbReference>
<dbReference type="KEGG" id="salq:SYNTR_1162"/>
<accession>A0A6I6DAK6</accession>
<name>A0A6I6DAK6_9FIRM</name>
<dbReference type="Gene3D" id="3.40.50.1820">
    <property type="entry name" value="alpha/beta hydrolase"/>
    <property type="match status" value="2"/>
</dbReference>
<dbReference type="InterPro" id="IPR022742">
    <property type="entry name" value="Hydrolase_4"/>
</dbReference>